<dbReference type="PANTHER" id="PTHR45128:SF1">
    <property type="entry name" value="S-ADENOSYLMETHIONINE-DEPENDENT METHYLTRANSFERASE RV2258C"/>
    <property type="match status" value="1"/>
</dbReference>
<evidence type="ECO:0000313" key="3">
    <source>
        <dbReference type="Proteomes" id="UP000177078"/>
    </source>
</evidence>
<dbReference type="STRING" id="1802457.A3F15_00350"/>
<dbReference type="Pfam" id="PF13649">
    <property type="entry name" value="Methyltransf_25"/>
    <property type="match status" value="1"/>
</dbReference>
<evidence type="ECO:0000259" key="1">
    <source>
        <dbReference type="Pfam" id="PF13649"/>
    </source>
</evidence>
<name>A0A1G2RBE9_9BACT</name>
<dbReference type="CDD" id="cd02440">
    <property type="entry name" value="AdoMet_MTases"/>
    <property type="match status" value="1"/>
</dbReference>
<dbReference type="Gene3D" id="3.40.50.150">
    <property type="entry name" value="Vaccinia Virus protein VP39"/>
    <property type="match status" value="1"/>
</dbReference>
<dbReference type="InterPro" id="IPR053173">
    <property type="entry name" value="SAM-binding_MTase"/>
</dbReference>
<dbReference type="AlphaFoldDB" id="A0A1G2RBE9"/>
<sequence length="220" mass="25813">MFKKIKGFFINIFGSKIDEIYWNFRHIFNSSWAKKYISEESISHPHRKFLIEKIAAHFPFQSCLEIGCASGPNLFLLAQKFPGVSFYGIDISNNAIKEGKRFLEDRKIKNVTLINSRADNLKFLKDKSIDIVFSDAILIYIDKNKIKYILKEMTRIAKKLIIILELCADRVSYYDGHWIHNYKSLFRKLISNKKIKISRIPKEIWDGSWKKQGCIIEVVL</sequence>
<accession>A0A1G2RBE9</accession>
<dbReference type="EMBL" id="MHUC01000035">
    <property type="protein sequence ID" value="OHA70176.1"/>
    <property type="molecule type" value="Genomic_DNA"/>
</dbReference>
<organism evidence="2 3">
    <name type="scientific">Candidatus Wildermuthbacteria bacterium RIFCSPHIGHO2_12_FULL_40_12</name>
    <dbReference type="NCBI Taxonomy" id="1802457"/>
    <lineage>
        <taxon>Bacteria</taxon>
        <taxon>Candidatus Wildermuthiibacteriota</taxon>
    </lineage>
</organism>
<protein>
    <recommendedName>
        <fullName evidence="1">Methyltransferase domain-containing protein</fullName>
    </recommendedName>
</protein>
<evidence type="ECO:0000313" key="2">
    <source>
        <dbReference type="EMBL" id="OHA70176.1"/>
    </source>
</evidence>
<dbReference type="SUPFAM" id="SSF53335">
    <property type="entry name" value="S-adenosyl-L-methionine-dependent methyltransferases"/>
    <property type="match status" value="1"/>
</dbReference>
<reference evidence="2 3" key="1">
    <citation type="journal article" date="2016" name="Nat. Commun.">
        <title>Thousands of microbial genomes shed light on interconnected biogeochemical processes in an aquifer system.</title>
        <authorList>
            <person name="Anantharaman K."/>
            <person name="Brown C.T."/>
            <person name="Hug L.A."/>
            <person name="Sharon I."/>
            <person name="Castelle C.J."/>
            <person name="Probst A.J."/>
            <person name="Thomas B.C."/>
            <person name="Singh A."/>
            <person name="Wilkins M.J."/>
            <person name="Karaoz U."/>
            <person name="Brodie E.L."/>
            <person name="Williams K.H."/>
            <person name="Hubbard S.S."/>
            <person name="Banfield J.F."/>
        </authorList>
    </citation>
    <scope>NUCLEOTIDE SEQUENCE [LARGE SCALE GENOMIC DNA]</scope>
</reference>
<proteinExistence type="predicted"/>
<gene>
    <name evidence="2" type="ORF">A3F15_00350</name>
</gene>
<dbReference type="Proteomes" id="UP000177078">
    <property type="component" value="Unassembled WGS sequence"/>
</dbReference>
<dbReference type="PANTHER" id="PTHR45128">
    <property type="entry name" value="METHYLTRANSFERASE TYPE 11"/>
    <property type="match status" value="1"/>
</dbReference>
<comment type="caution">
    <text evidence="2">The sequence shown here is derived from an EMBL/GenBank/DDBJ whole genome shotgun (WGS) entry which is preliminary data.</text>
</comment>
<dbReference type="InterPro" id="IPR029063">
    <property type="entry name" value="SAM-dependent_MTases_sf"/>
</dbReference>
<dbReference type="InterPro" id="IPR041698">
    <property type="entry name" value="Methyltransf_25"/>
</dbReference>
<feature type="domain" description="Methyltransferase" evidence="1">
    <location>
        <begin position="64"/>
        <end position="158"/>
    </location>
</feature>